<dbReference type="CDD" id="cd09008">
    <property type="entry name" value="MTAN"/>
    <property type="match status" value="1"/>
</dbReference>
<dbReference type="EMBL" id="JACOOX010000003">
    <property type="protein sequence ID" value="MBC5662280.1"/>
    <property type="molecule type" value="Genomic_DNA"/>
</dbReference>
<dbReference type="Pfam" id="PF01048">
    <property type="entry name" value="PNP_UDP_1"/>
    <property type="match status" value="1"/>
</dbReference>
<dbReference type="RefSeq" id="WP_186847488.1">
    <property type="nucleotide sequence ID" value="NZ_JACOOX010000003.1"/>
</dbReference>
<accession>A0A8I0AHR7</accession>
<dbReference type="Proteomes" id="UP000615234">
    <property type="component" value="Unassembled WGS sequence"/>
</dbReference>
<evidence type="ECO:0000256" key="1">
    <source>
        <dbReference type="ARBA" id="ARBA00004945"/>
    </source>
</evidence>
<comment type="caution">
    <text evidence="7">The sequence shown here is derived from an EMBL/GenBank/DDBJ whole genome shotgun (WGS) entry which is preliminary data.</text>
</comment>
<comment type="pathway">
    <text evidence="1">Amino-acid biosynthesis; L-methionine biosynthesis via salvage pathway; S-methyl-5-thio-alpha-D-ribose 1-phosphate from S-methyl-5'-thioadenosine (hydrolase route): step 1/2.</text>
</comment>
<dbReference type="InterPro" id="IPR000845">
    <property type="entry name" value="Nucleoside_phosphorylase_d"/>
</dbReference>
<keyword evidence="7" id="KW-0326">Glycosidase</keyword>
<dbReference type="GO" id="GO:0019509">
    <property type="term" value="P:L-methionine salvage from methylthioadenosine"/>
    <property type="evidence" value="ECO:0007669"/>
    <property type="project" value="UniProtKB-UniPathway"/>
</dbReference>
<evidence type="ECO:0000256" key="3">
    <source>
        <dbReference type="ARBA" id="ARBA00022605"/>
    </source>
</evidence>
<reference evidence="7 8" key="1">
    <citation type="submission" date="2020-08" db="EMBL/GenBank/DDBJ databases">
        <title>Genome public.</title>
        <authorList>
            <person name="Liu C."/>
            <person name="Sun Q."/>
        </authorList>
    </citation>
    <scope>NUCLEOTIDE SEQUENCE [LARGE SCALE GENOMIC DNA]</scope>
    <source>
        <strain evidence="7 8">NSJ-10</strain>
    </source>
</reference>
<organism evidence="7 8">
    <name type="scientific">Coprococcus hominis</name>
    <name type="common">ex Liu et al. 2022</name>
    <dbReference type="NCBI Taxonomy" id="2763039"/>
    <lineage>
        <taxon>Bacteria</taxon>
        <taxon>Bacillati</taxon>
        <taxon>Bacillota</taxon>
        <taxon>Clostridia</taxon>
        <taxon>Lachnospirales</taxon>
        <taxon>Lachnospiraceae</taxon>
        <taxon>Coprococcus</taxon>
    </lineage>
</organism>
<keyword evidence="8" id="KW-1185">Reference proteome</keyword>
<dbReference type="NCBIfam" id="TIGR01704">
    <property type="entry name" value="MTA_SAH-Nsdase"/>
    <property type="match status" value="1"/>
</dbReference>
<dbReference type="GO" id="GO:0008782">
    <property type="term" value="F:adenosylhomocysteine nucleosidase activity"/>
    <property type="evidence" value="ECO:0007669"/>
    <property type="project" value="UniProtKB-EC"/>
</dbReference>
<gene>
    <name evidence="7" type="ORF">H8S09_05140</name>
</gene>
<dbReference type="GO" id="GO:0008930">
    <property type="term" value="F:methylthioadenosine nucleosidase activity"/>
    <property type="evidence" value="ECO:0007669"/>
    <property type="project" value="InterPro"/>
</dbReference>
<evidence type="ECO:0000313" key="8">
    <source>
        <dbReference type="Proteomes" id="UP000615234"/>
    </source>
</evidence>
<dbReference type="GO" id="GO:0019284">
    <property type="term" value="P:L-methionine salvage from S-adenosylmethionine"/>
    <property type="evidence" value="ECO:0007669"/>
    <property type="project" value="TreeGrafter"/>
</dbReference>
<dbReference type="PANTHER" id="PTHR46832:SF1">
    <property type="entry name" value="5'-METHYLTHIOADENOSINE_S-ADENOSYLHOMOCYSTEINE NUCLEOSIDASE"/>
    <property type="match status" value="1"/>
</dbReference>
<dbReference type="GO" id="GO:0005829">
    <property type="term" value="C:cytosol"/>
    <property type="evidence" value="ECO:0007669"/>
    <property type="project" value="TreeGrafter"/>
</dbReference>
<dbReference type="AlphaFoldDB" id="A0A8I0AHR7"/>
<dbReference type="EC" id="3.2.2.9" evidence="2"/>
<keyword evidence="4 7" id="KW-0378">Hydrolase</keyword>
<protein>
    <recommendedName>
        <fullName evidence="2">adenosylhomocysteine nucleosidase</fullName>
        <ecNumber evidence="2">3.2.2.9</ecNumber>
    </recommendedName>
</protein>
<evidence type="ECO:0000259" key="6">
    <source>
        <dbReference type="Pfam" id="PF01048"/>
    </source>
</evidence>
<evidence type="ECO:0000256" key="4">
    <source>
        <dbReference type="ARBA" id="ARBA00022801"/>
    </source>
</evidence>
<name>A0A8I0AHR7_9FIRM</name>
<dbReference type="InterPro" id="IPR035994">
    <property type="entry name" value="Nucleoside_phosphorylase_sf"/>
</dbReference>
<evidence type="ECO:0000256" key="2">
    <source>
        <dbReference type="ARBA" id="ARBA00011974"/>
    </source>
</evidence>
<keyword evidence="5" id="KW-0486">Methionine biosynthesis</keyword>
<proteinExistence type="predicted"/>
<sequence>MLGIIGAMDEEVAKLKEKMKQVHIVEKAGMQFYRGALCDHEVVVVKCGVGKVHAAMCTQAMIDLFPVDGIVNTGIAGSLNADINIGDIVLAKDALEHDMDVSALGYAPGINPDLKDDENIFKTDVKMLELALAAAKQAELSVNIFTGRVVSGDQFISRKDKKKWLVETFDGTCAEMEGASIGHVASLNKIPYLIVRAISDKADDSAEMDYPSFAAMAIDNSVALMTEFVKLC</sequence>
<dbReference type="NCBIfam" id="NF004079">
    <property type="entry name" value="PRK05584.1"/>
    <property type="match status" value="1"/>
</dbReference>
<dbReference type="Gene3D" id="3.40.50.1580">
    <property type="entry name" value="Nucleoside phosphorylase domain"/>
    <property type="match status" value="1"/>
</dbReference>
<evidence type="ECO:0000313" key="7">
    <source>
        <dbReference type="EMBL" id="MBC5662280.1"/>
    </source>
</evidence>
<feature type="domain" description="Nucleoside phosphorylase" evidence="6">
    <location>
        <begin position="2"/>
        <end position="230"/>
    </location>
</feature>
<dbReference type="SUPFAM" id="SSF53167">
    <property type="entry name" value="Purine and uridine phosphorylases"/>
    <property type="match status" value="1"/>
</dbReference>
<evidence type="ECO:0000256" key="5">
    <source>
        <dbReference type="ARBA" id="ARBA00023167"/>
    </source>
</evidence>
<dbReference type="GO" id="GO:0009164">
    <property type="term" value="P:nucleoside catabolic process"/>
    <property type="evidence" value="ECO:0007669"/>
    <property type="project" value="InterPro"/>
</dbReference>
<dbReference type="InterPro" id="IPR010049">
    <property type="entry name" value="MTA_SAH_Nsdase"/>
</dbReference>
<keyword evidence="3" id="KW-0028">Amino-acid biosynthesis</keyword>
<dbReference type="PANTHER" id="PTHR46832">
    <property type="entry name" value="5'-METHYLTHIOADENOSINE/S-ADENOSYLHOMOCYSTEINE NUCLEOSIDASE"/>
    <property type="match status" value="1"/>
</dbReference>
<dbReference type="UniPathway" id="UPA00904">
    <property type="reaction ID" value="UER00871"/>
</dbReference>